<proteinExistence type="predicted"/>
<name>A0AAW2DZ94_9ROSI</name>
<dbReference type="AlphaFoldDB" id="A0AAW2DZ94"/>
<sequence>MSPKTARHMMWHANGRVNDGLMRHLADSEAWKSFDSKYIEFSSDPRNVRLGFAVDGFNLYGNMSTTYSTWPVILIPYNLPPWMCMKMSYFMLSLLIGPTSPRNDIDVYLQPLVEELKELWDVGVEAFDVSSEKSF</sequence>
<protein>
    <submittedName>
        <fullName evidence="1">Uncharacterized protein</fullName>
    </submittedName>
</protein>
<dbReference type="Pfam" id="PF02992">
    <property type="entry name" value="Transposase_21"/>
    <property type="match status" value="1"/>
</dbReference>
<evidence type="ECO:0000313" key="1">
    <source>
        <dbReference type="EMBL" id="KAL0015152.1"/>
    </source>
</evidence>
<gene>
    <name evidence="1" type="ORF">SO802_002221</name>
</gene>
<evidence type="ECO:0000313" key="2">
    <source>
        <dbReference type="Proteomes" id="UP001459277"/>
    </source>
</evidence>
<keyword evidence="2" id="KW-1185">Reference proteome</keyword>
<accession>A0AAW2DZ94</accession>
<dbReference type="InterPro" id="IPR004242">
    <property type="entry name" value="Transposase_21"/>
</dbReference>
<dbReference type="PANTHER" id="PTHR10775:SF173">
    <property type="match status" value="1"/>
</dbReference>
<dbReference type="EMBL" id="JAZDWU010000001">
    <property type="protein sequence ID" value="KAL0015152.1"/>
    <property type="molecule type" value="Genomic_DNA"/>
</dbReference>
<dbReference type="PANTHER" id="PTHR10775">
    <property type="entry name" value="OS08G0208400 PROTEIN"/>
    <property type="match status" value="1"/>
</dbReference>
<dbReference type="Proteomes" id="UP001459277">
    <property type="component" value="Unassembled WGS sequence"/>
</dbReference>
<organism evidence="1 2">
    <name type="scientific">Lithocarpus litseifolius</name>
    <dbReference type="NCBI Taxonomy" id="425828"/>
    <lineage>
        <taxon>Eukaryota</taxon>
        <taxon>Viridiplantae</taxon>
        <taxon>Streptophyta</taxon>
        <taxon>Embryophyta</taxon>
        <taxon>Tracheophyta</taxon>
        <taxon>Spermatophyta</taxon>
        <taxon>Magnoliopsida</taxon>
        <taxon>eudicotyledons</taxon>
        <taxon>Gunneridae</taxon>
        <taxon>Pentapetalae</taxon>
        <taxon>rosids</taxon>
        <taxon>fabids</taxon>
        <taxon>Fagales</taxon>
        <taxon>Fagaceae</taxon>
        <taxon>Lithocarpus</taxon>
    </lineage>
</organism>
<reference evidence="1 2" key="1">
    <citation type="submission" date="2024-01" db="EMBL/GenBank/DDBJ databases">
        <title>A telomere-to-telomere, gap-free genome of sweet tea (Lithocarpus litseifolius).</title>
        <authorList>
            <person name="Zhou J."/>
        </authorList>
    </citation>
    <scope>NUCLEOTIDE SEQUENCE [LARGE SCALE GENOMIC DNA]</scope>
    <source>
        <strain evidence="1">Zhou-2022a</strain>
        <tissue evidence="1">Leaf</tissue>
    </source>
</reference>
<comment type="caution">
    <text evidence="1">The sequence shown here is derived from an EMBL/GenBank/DDBJ whole genome shotgun (WGS) entry which is preliminary data.</text>
</comment>